<protein>
    <submittedName>
        <fullName evidence="1">Uncharacterized protein</fullName>
    </submittedName>
</protein>
<evidence type="ECO:0000313" key="2">
    <source>
        <dbReference type="Proteomes" id="UP000309937"/>
    </source>
</evidence>
<evidence type="ECO:0000313" key="1">
    <source>
        <dbReference type="EMBL" id="TJQ16587.1"/>
    </source>
</evidence>
<sequence length="172" mass="20371">MKRYYHDAFLLGLYALLTQIHLSVARGISAQSELRCWLRQKGTLGLIEQILCSARSKRHKQKIPLIKSLYYNLRGKNYLTESEWILLIKHLQFMRDFIVHGEVNEDALINSRLEICYFSLKIWHRLNVNYLAKRLANHVEHFNESEYHAHFSVRQITSVITGWAVLKDNEIF</sequence>
<organism evidence="1 2">
    <name type="scientific">Escherichia coli</name>
    <dbReference type="NCBI Taxonomy" id="562"/>
    <lineage>
        <taxon>Bacteria</taxon>
        <taxon>Pseudomonadati</taxon>
        <taxon>Pseudomonadota</taxon>
        <taxon>Gammaproteobacteria</taxon>
        <taxon>Enterobacterales</taxon>
        <taxon>Enterobacteriaceae</taxon>
        <taxon>Escherichia</taxon>
    </lineage>
</organism>
<gene>
    <name evidence="1" type="ORF">C9Z68_06935</name>
</gene>
<dbReference type="RefSeq" id="WP_000833427.1">
    <property type="nucleotide sequence ID" value="NZ_CP169309.1"/>
</dbReference>
<reference evidence="1 2" key="1">
    <citation type="submission" date="2018-12" db="EMBL/GenBank/DDBJ databases">
        <title>Food and Water Safety Consortium.</title>
        <authorList>
            <person name="Tyson S."/>
            <person name="Peterson C.-L."/>
            <person name="Olson A."/>
            <person name="Tyler S."/>
            <person name="Cabral J."/>
            <person name="Lynch T."/>
            <person name="Knox N."/>
            <person name="Van Domselaar G."/>
            <person name="Graham M."/>
        </authorList>
    </citation>
    <scope>NUCLEOTIDE SEQUENCE [LARGE SCALE GENOMIC DNA]</scope>
    <source>
        <strain evidence="1 2">FWSEC0118</strain>
    </source>
</reference>
<name>A0A0L7AJH0_ECOLX</name>
<comment type="caution">
    <text evidence="1">The sequence shown here is derived from an EMBL/GenBank/DDBJ whole genome shotgun (WGS) entry which is preliminary data.</text>
</comment>
<dbReference type="Proteomes" id="UP000309937">
    <property type="component" value="Unassembled WGS sequence"/>
</dbReference>
<dbReference type="AlphaFoldDB" id="A0A0L7AJH0"/>
<accession>A0A0L7AJH0</accession>
<dbReference type="EMBL" id="RRGJ01000007">
    <property type="protein sequence ID" value="TJQ16587.1"/>
    <property type="molecule type" value="Genomic_DNA"/>
</dbReference>
<proteinExistence type="predicted"/>